<comment type="caution">
    <text evidence="1">The sequence shown here is derived from an EMBL/GenBank/DDBJ whole genome shotgun (WGS) entry which is preliminary data.</text>
</comment>
<dbReference type="Proteomes" id="UP000248196">
    <property type="component" value="Unassembled WGS sequence"/>
</dbReference>
<dbReference type="OrthoDB" id="9859297at2"/>
<proteinExistence type="predicted"/>
<evidence type="ECO:0000313" key="2">
    <source>
        <dbReference type="Proteomes" id="UP000248196"/>
    </source>
</evidence>
<dbReference type="EMBL" id="PESE01000004">
    <property type="protein sequence ID" value="PYD38356.1"/>
    <property type="molecule type" value="Genomic_DNA"/>
</dbReference>
<dbReference type="AlphaFoldDB" id="A0A318P3H5"/>
<reference evidence="1 2" key="1">
    <citation type="submission" date="2017-11" db="EMBL/GenBank/DDBJ databases">
        <title>Genome sequence of the oocydin A producing rhizobacterium Serratia plymuthica 4Rx5.</title>
        <authorList>
            <person name="Matilla M.A."/>
            <person name="Udaondo Z."/>
            <person name="Salmond G.P.C."/>
        </authorList>
    </citation>
    <scope>NUCLEOTIDE SEQUENCE [LARGE SCALE GENOMIC DNA]</scope>
    <source>
        <strain evidence="1 2">4Rx5</strain>
    </source>
</reference>
<organism evidence="1 2">
    <name type="scientific">Serratia plymuthica</name>
    <dbReference type="NCBI Taxonomy" id="82996"/>
    <lineage>
        <taxon>Bacteria</taxon>
        <taxon>Pseudomonadati</taxon>
        <taxon>Pseudomonadota</taxon>
        <taxon>Gammaproteobacteria</taxon>
        <taxon>Enterobacterales</taxon>
        <taxon>Yersiniaceae</taxon>
        <taxon>Serratia</taxon>
    </lineage>
</organism>
<name>A0A318P3H5_SERPL</name>
<gene>
    <name evidence="1" type="ORF">CT690_15885</name>
</gene>
<protein>
    <submittedName>
        <fullName evidence="1">Uncharacterized protein</fullName>
    </submittedName>
</protein>
<accession>A0A318P3H5</accession>
<evidence type="ECO:0000313" key="1">
    <source>
        <dbReference type="EMBL" id="PYD38356.1"/>
    </source>
</evidence>
<sequence length="105" mass="11835">MGWGKKKVAAERAAIPGEILASIEGAQFYTRNGDNDAPRIIVQPEGFGGFIFSDDSVDKWLKRAFPELTPHQMERAANYLASLVRSHFRESRRSQGKAKNWVNGW</sequence>